<evidence type="ECO:0000256" key="1">
    <source>
        <dbReference type="SAM" id="Coils"/>
    </source>
</evidence>
<evidence type="ECO:0000256" key="2">
    <source>
        <dbReference type="SAM" id="MobiDB-lite"/>
    </source>
</evidence>
<sequence length="668" mass="74927">MTEYNRSANKLQDEAEEVRTRLEKERRAVAASQEEAAAARKAQEQEKREAKEKLEQVEAELQRERENKNAAEASKQQEKDNKTIQAAKAEAAKADQERERIDREKTEAEAKWRAADARAEAAEAEVAEARGRLERDVAEARVQAAAAAVEENANRITDGGLARLQTELAVKVSELRLQTDKALSLEAQKERAEVAAVKRERSLQDLMEKNRARYEKANLELQEEVEALSQLKDAAAGFEDAKIKLELADKKSAELEKEASSLKEKMTGLDKKLAASVDKSVEEALLLVSKEAALKDVEAQLTAVKDRAKVLEKEALRVPELEEELKDQSEVAQKEKRRADELQAIQDKEEAQTELVKERLFDLERSVEMAEWSERKLAKENEGLQGLISRNRQRFHKELARLTVASADLEDKSNALKDLEAVYDRERQTVKELGNQVETLKAKAEELAAELSMTRDELARETEMRLKAETAVEELQLAEKADKGYEEQLKKADAALQAARQEGQAAVAEVQTLLEKEKQAWGTEKSSLTTRLEEALRSTEDFSARVVALESSTEKLRQESQQSKAEAEQLRTQLGLSAKSLSEATVDKERLVTELEKTKGVVEERNRLQKSVDNLKAALKKFTGKQDDESDNNGATLEKEAEVDALEQAQERLSKTAATLSGEESRDD</sequence>
<feature type="region of interest" description="Disordered" evidence="2">
    <location>
        <begin position="549"/>
        <end position="574"/>
    </location>
</feature>
<feature type="region of interest" description="Disordered" evidence="2">
    <location>
        <begin position="1"/>
        <end position="109"/>
    </location>
</feature>
<keyword evidence="4" id="KW-1185">Reference proteome</keyword>
<feature type="compositionally biased region" description="Polar residues" evidence="2">
    <location>
        <begin position="1"/>
        <end position="10"/>
    </location>
</feature>
<dbReference type="STRING" id="2880.D8LH17"/>
<accession>D8LH17</accession>
<feature type="compositionally biased region" description="Basic and acidic residues" evidence="2">
    <location>
        <begin position="11"/>
        <end position="28"/>
    </location>
</feature>
<evidence type="ECO:0000313" key="4">
    <source>
        <dbReference type="Proteomes" id="UP000002630"/>
    </source>
</evidence>
<feature type="coiled-coil region" evidence="1">
    <location>
        <begin position="409"/>
        <end position="516"/>
    </location>
</feature>
<dbReference type="EMBL" id="FN649741">
    <property type="protein sequence ID" value="CBN75870.1"/>
    <property type="molecule type" value="Genomic_DNA"/>
</dbReference>
<keyword evidence="1" id="KW-0175">Coiled coil</keyword>
<feature type="compositionally biased region" description="Basic and acidic residues" evidence="2">
    <location>
        <begin position="90"/>
        <end position="109"/>
    </location>
</feature>
<dbReference type="InParanoid" id="D8LH17"/>
<name>D8LH17_ECTSI</name>
<protein>
    <submittedName>
        <fullName evidence="3">Uncharacterized protein</fullName>
    </submittedName>
</protein>
<dbReference type="EMBL" id="FN648333">
    <property type="protein sequence ID" value="CBN75870.1"/>
    <property type="molecule type" value="Genomic_DNA"/>
</dbReference>
<gene>
    <name evidence="3" type="ORF">Esi_0186_0017</name>
</gene>
<dbReference type="Proteomes" id="UP000002630">
    <property type="component" value="Linkage Group LG16"/>
</dbReference>
<organism evidence="3 4">
    <name type="scientific">Ectocarpus siliculosus</name>
    <name type="common">Brown alga</name>
    <name type="synonym">Conferva siliculosa</name>
    <dbReference type="NCBI Taxonomy" id="2880"/>
    <lineage>
        <taxon>Eukaryota</taxon>
        <taxon>Sar</taxon>
        <taxon>Stramenopiles</taxon>
        <taxon>Ochrophyta</taxon>
        <taxon>PX clade</taxon>
        <taxon>Phaeophyceae</taxon>
        <taxon>Ectocarpales</taxon>
        <taxon>Ectocarpaceae</taxon>
        <taxon>Ectocarpus</taxon>
    </lineage>
</organism>
<proteinExistence type="predicted"/>
<feature type="coiled-coil region" evidence="1">
    <location>
        <begin position="204"/>
        <end position="352"/>
    </location>
</feature>
<feature type="coiled-coil region" evidence="1">
    <location>
        <begin position="605"/>
        <end position="666"/>
    </location>
</feature>
<dbReference type="OMA" id="CERTMNG"/>
<evidence type="ECO:0000313" key="3">
    <source>
        <dbReference type="EMBL" id="CBN75870.1"/>
    </source>
</evidence>
<feature type="compositionally biased region" description="Basic and acidic residues" evidence="2">
    <location>
        <begin position="37"/>
        <end position="82"/>
    </location>
</feature>
<reference evidence="3 4" key="1">
    <citation type="journal article" date="2010" name="Nature">
        <title>The Ectocarpus genome and the independent evolution of multicellularity in brown algae.</title>
        <authorList>
            <person name="Cock J.M."/>
            <person name="Sterck L."/>
            <person name="Rouze P."/>
            <person name="Scornet D."/>
            <person name="Allen A.E."/>
            <person name="Amoutzias G."/>
            <person name="Anthouard V."/>
            <person name="Artiguenave F."/>
            <person name="Aury J.M."/>
            <person name="Badger J.H."/>
            <person name="Beszteri B."/>
            <person name="Billiau K."/>
            <person name="Bonnet E."/>
            <person name="Bothwell J.H."/>
            <person name="Bowler C."/>
            <person name="Boyen C."/>
            <person name="Brownlee C."/>
            <person name="Carrano C.J."/>
            <person name="Charrier B."/>
            <person name="Cho G.Y."/>
            <person name="Coelho S.M."/>
            <person name="Collen J."/>
            <person name="Corre E."/>
            <person name="Da Silva C."/>
            <person name="Delage L."/>
            <person name="Delaroque N."/>
            <person name="Dittami S.M."/>
            <person name="Doulbeau S."/>
            <person name="Elias M."/>
            <person name="Farnham G."/>
            <person name="Gachon C.M."/>
            <person name="Gschloessl B."/>
            <person name="Heesch S."/>
            <person name="Jabbari K."/>
            <person name="Jubin C."/>
            <person name="Kawai H."/>
            <person name="Kimura K."/>
            <person name="Kloareg B."/>
            <person name="Kupper F.C."/>
            <person name="Lang D."/>
            <person name="Le Bail A."/>
            <person name="Leblanc C."/>
            <person name="Lerouge P."/>
            <person name="Lohr M."/>
            <person name="Lopez P.J."/>
            <person name="Martens C."/>
            <person name="Maumus F."/>
            <person name="Michel G."/>
            <person name="Miranda-Saavedra D."/>
            <person name="Morales J."/>
            <person name="Moreau H."/>
            <person name="Motomura T."/>
            <person name="Nagasato C."/>
            <person name="Napoli C.A."/>
            <person name="Nelson D.R."/>
            <person name="Nyvall-Collen P."/>
            <person name="Peters A.F."/>
            <person name="Pommier C."/>
            <person name="Potin P."/>
            <person name="Poulain J."/>
            <person name="Quesneville H."/>
            <person name="Read B."/>
            <person name="Rensing S.A."/>
            <person name="Ritter A."/>
            <person name="Rousvoal S."/>
            <person name="Samanta M."/>
            <person name="Samson G."/>
            <person name="Schroeder D.C."/>
            <person name="Segurens B."/>
            <person name="Strittmatter M."/>
            <person name="Tonon T."/>
            <person name="Tregear J.W."/>
            <person name="Valentin K."/>
            <person name="von Dassow P."/>
            <person name="Yamagishi T."/>
            <person name="Van de Peer Y."/>
            <person name="Wincker P."/>
        </authorList>
    </citation>
    <scope>NUCLEOTIDE SEQUENCE [LARGE SCALE GENOMIC DNA]</scope>
    <source>
        <strain evidence="4">Ec32 / CCAP1310/4</strain>
    </source>
</reference>
<dbReference type="AlphaFoldDB" id="D8LH17"/>